<evidence type="ECO:0000313" key="1">
    <source>
        <dbReference type="EMBL" id="SVB29994.1"/>
    </source>
</evidence>
<dbReference type="AlphaFoldDB" id="A0A382CVZ7"/>
<reference evidence="1" key="1">
    <citation type="submission" date="2018-05" db="EMBL/GenBank/DDBJ databases">
        <authorList>
            <person name="Lanie J.A."/>
            <person name="Ng W.-L."/>
            <person name="Kazmierczak K.M."/>
            <person name="Andrzejewski T.M."/>
            <person name="Davidsen T.M."/>
            <person name="Wayne K.J."/>
            <person name="Tettelin H."/>
            <person name="Glass J.I."/>
            <person name="Rusch D."/>
            <person name="Podicherti R."/>
            <person name="Tsui H.-C.T."/>
            <person name="Winkler M.E."/>
        </authorList>
    </citation>
    <scope>NUCLEOTIDE SEQUENCE</scope>
</reference>
<sequence length="36" mass="4400">MYKNMVGMEKQRMGKKIKELEAELFNTNLYLKDFEE</sequence>
<protein>
    <submittedName>
        <fullName evidence="1">Uncharacterized protein</fullName>
    </submittedName>
</protein>
<name>A0A382CVZ7_9ZZZZ</name>
<gene>
    <name evidence="1" type="ORF">METZ01_LOCUS182848</name>
</gene>
<organism evidence="1">
    <name type="scientific">marine metagenome</name>
    <dbReference type="NCBI Taxonomy" id="408172"/>
    <lineage>
        <taxon>unclassified sequences</taxon>
        <taxon>metagenomes</taxon>
        <taxon>ecological metagenomes</taxon>
    </lineage>
</organism>
<accession>A0A382CVZ7</accession>
<proteinExistence type="predicted"/>
<dbReference type="EMBL" id="UINC01036278">
    <property type="protein sequence ID" value="SVB29994.1"/>
    <property type="molecule type" value="Genomic_DNA"/>
</dbReference>